<evidence type="ECO:0000256" key="1">
    <source>
        <dbReference type="SAM" id="MobiDB-lite"/>
    </source>
</evidence>
<reference evidence="2 3" key="1">
    <citation type="submission" date="2016-09" db="EMBL/GenBank/DDBJ databases">
        <title>Extensive genetic diversity and differential bi-allelic expression allows diatom success in the polar Southern Ocean.</title>
        <authorList>
            <consortium name="DOE Joint Genome Institute"/>
            <person name="Mock T."/>
            <person name="Otillar R.P."/>
            <person name="Strauss J."/>
            <person name="Dupont C."/>
            <person name="Frickenhaus S."/>
            <person name="Maumus F."/>
            <person name="Mcmullan M."/>
            <person name="Sanges R."/>
            <person name="Schmutz J."/>
            <person name="Toseland A."/>
            <person name="Valas R."/>
            <person name="Veluchamy A."/>
            <person name="Ward B.J."/>
            <person name="Allen A."/>
            <person name="Barry K."/>
            <person name="Falciatore A."/>
            <person name="Ferrante M."/>
            <person name="Fortunato A.E."/>
            <person name="Gloeckner G."/>
            <person name="Gruber A."/>
            <person name="Hipkin R."/>
            <person name="Janech M."/>
            <person name="Kroth P."/>
            <person name="Leese F."/>
            <person name="Lindquist E."/>
            <person name="Lyon B.R."/>
            <person name="Martin J."/>
            <person name="Mayer C."/>
            <person name="Parker M."/>
            <person name="Quesneville H."/>
            <person name="Raymond J."/>
            <person name="Uhlig C."/>
            <person name="Valentin K.U."/>
            <person name="Worden A.Z."/>
            <person name="Armbrust E.V."/>
            <person name="Bowler C."/>
            <person name="Green B."/>
            <person name="Moulton V."/>
            <person name="Van Oosterhout C."/>
            <person name="Grigoriev I."/>
        </authorList>
    </citation>
    <scope>NUCLEOTIDE SEQUENCE [LARGE SCALE GENOMIC DNA]</scope>
    <source>
        <strain evidence="2 3">CCMP1102</strain>
    </source>
</reference>
<evidence type="ECO:0000313" key="2">
    <source>
        <dbReference type="EMBL" id="OEU10005.1"/>
    </source>
</evidence>
<dbReference type="AlphaFoldDB" id="A0A1E7EW26"/>
<accession>A0A1E7EW26</accession>
<name>A0A1E7EW26_9STRA</name>
<dbReference type="OrthoDB" id="48385at2759"/>
<feature type="region of interest" description="Disordered" evidence="1">
    <location>
        <begin position="1"/>
        <end position="23"/>
    </location>
</feature>
<feature type="compositionally biased region" description="Basic and acidic residues" evidence="1">
    <location>
        <begin position="1"/>
        <end position="14"/>
    </location>
</feature>
<proteinExistence type="predicted"/>
<feature type="compositionally biased region" description="Acidic residues" evidence="1">
    <location>
        <begin position="504"/>
        <end position="516"/>
    </location>
</feature>
<evidence type="ECO:0000313" key="3">
    <source>
        <dbReference type="Proteomes" id="UP000095751"/>
    </source>
</evidence>
<dbReference type="KEGG" id="fcy:FRACYDRAFT_263918"/>
<sequence length="578" mass="65667">MTEKAKSSVVREESSGTIGNTSSNAPIMKNISPILVHQTLLSHTDVLNQMKKSIKTPSPGFQQYQDEIRLVHEVRNVNVNIKKSSIMKRIFHDNILNTVIMANNNGDSDDNNSKKNDDLLSPLFRLLIDLHEKIRALVPNRKDLHGILKDEYNNIAAESSSNHMMFLLLSRIIEAGKALSMLESKFQSEATILWIDIATNHHIIVQHQRSTSDKQKTMEEGGSSVVDDDISFLICSLLYLMEKTDRAQKEKDAFYFEHVISPYLFKNNNNSNNNDSAAYQTERNAMENKFNSCLPITRKWIQNMMMISNNTNTNNNSNEMGENNRDDDLEKCHNERRLFITKGWIESILFEEKHEIKIPEIFYLDVNAIRSIRNVTRLAVTGCALGLHAAIRALRGGGDNNNIQEEGEHQSYEEYIEDTMVGIAQGWAEDTATSSSITEDEIATLRGQTRNVLRGQDPVIQLMNNRMKSIFLELALKNTNDSSAAATIPHKIQSGRQKRINEDNLTENDDEEEEDKVTDHPIFVQNAEKVFCSRGLAFFAKDLARATLLSVKIPQLACNLYDKMILDIIQENVYESVD</sequence>
<dbReference type="EMBL" id="KV784373">
    <property type="protein sequence ID" value="OEU10005.1"/>
    <property type="molecule type" value="Genomic_DNA"/>
</dbReference>
<dbReference type="Proteomes" id="UP000095751">
    <property type="component" value="Unassembled WGS sequence"/>
</dbReference>
<organism evidence="2 3">
    <name type="scientific">Fragilariopsis cylindrus CCMP1102</name>
    <dbReference type="NCBI Taxonomy" id="635003"/>
    <lineage>
        <taxon>Eukaryota</taxon>
        <taxon>Sar</taxon>
        <taxon>Stramenopiles</taxon>
        <taxon>Ochrophyta</taxon>
        <taxon>Bacillariophyta</taxon>
        <taxon>Bacillariophyceae</taxon>
        <taxon>Bacillariophycidae</taxon>
        <taxon>Bacillariales</taxon>
        <taxon>Bacillariaceae</taxon>
        <taxon>Fragilariopsis</taxon>
    </lineage>
</organism>
<gene>
    <name evidence="2" type="ORF">FRACYDRAFT_263918</name>
</gene>
<dbReference type="InParanoid" id="A0A1E7EW26"/>
<feature type="region of interest" description="Disordered" evidence="1">
    <location>
        <begin position="486"/>
        <end position="517"/>
    </location>
</feature>
<protein>
    <submittedName>
        <fullName evidence="2">Uncharacterized protein</fullName>
    </submittedName>
</protein>
<keyword evidence="3" id="KW-1185">Reference proteome</keyword>